<feature type="chain" id="PRO_5046633531" description="Secreted protein" evidence="1">
    <location>
        <begin position="24"/>
        <end position="142"/>
    </location>
</feature>
<organism evidence="2 3">
    <name type="scientific">Streptomyces thermocoprophilus</name>
    <dbReference type="NCBI Taxonomy" id="78356"/>
    <lineage>
        <taxon>Bacteria</taxon>
        <taxon>Bacillati</taxon>
        <taxon>Actinomycetota</taxon>
        <taxon>Actinomycetes</taxon>
        <taxon>Kitasatosporales</taxon>
        <taxon>Streptomycetaceae</taxon>
        <taxon>Streptomyces</taxon>
    </lineage>
</organism>
<evidence type="ECO:0000313" key="3">
    <source>
        <dbReference type="Proteomes" id="UP001589703"/>
    </source>
</evidence>
<keyword evidence="3" id="KW-1185">Reference proteome</keyword>
<reference evidence="2 3" key="1">
    <citation type="submission" date="2024-09" db="EMBL/GenBank/DDBJ databases">
        <authorList>
            <person name="Sun Q."/>
            <person name="Mori K."/>
        </authorList>
    </citation>
    <scope>NUCLEOTIDE SEQUENCE [LARGE SCALE GENOMIC DNA]</scope>
    <source>
        <strain evidence="2 3">JCM 10918</strain>
    </source>
</reference>
<dbReference type="EMBL" id="JBHMAR010000032">
    <property type="protein sequence ID" value="MFB9737662.1"/>
    <property type="molecule type" value="Genomic_DNA"/>
</dbReference>
<keyword evidence="1" id="KW-0732">Signal</keyword>
<accession>A0ABV5VIL9</accession>
<proteinExistence type="predicted"/>
<evidence type="ECO:0000313" key="2">
    <source>
        <dbReference type="EMBL" id="MFB9737662.1"/>
    </source>
</evidence>
<comment type="caution">
    <text evidence="2">The sequence shown here is derived from an EMBL/GenBank/DDBJ whole genome shotgun (WGS) entry which is preliminary data.</text>
</comment>
<protein>
    <recommendedName>
        <fullName evidence="4">Secreted protein</fullName>
    </recommendedName>
</protein>
<feature type="signal peptide" evidence="1">
    <location>
        <begin position="1"/>
        <end position="23"/>
    </location>
</feature>
<evidence type="ECO:0000256" key="1">
    <source>
        <dbReference type="SAM" id="SignalP"/>
    </source>
</evidence>
<name>A0ABV5VIL9_9ACTN</name>
<dbReference type="RefSeq" id="WP_247468422.1">
    <property type="nucleotide sequence ID" value="NZ_JBHMAR010000032.1"/>
</dbReference>
<dbReference type="Proteomes" id="UP001589703">
    <property type="component" value="Unassembled WGS sequence"/>
</dbReference>
<gene>
    <name evidence="2" type="ORF">ACFFRO_21455</name>
</gene>
<evidence type="ECO:0008006" key="4">
    <source>
        <dbReference type="Google" id="ProtNLM"/>
    </source>
</evidence>
<sequence>MKRALVGVVTAGLLLSASGTALAAWGTRIEPLESKGVAFTWGEYRFNPPQVNHGSFEWQGRLTDTDPNDRHNVYMMVRIEAHDWVRYYGKQKQKVWMHHSNWDGAQLYTHIVKIKACRDRGSLRPDNCSQELTYTNPRHPDA</sequence>